<dbReference type="InterPro" id="IPR036291">
    <property type="entry name" value="NAD(P)-bd_dom_sf"/>
</dbReference>
<evidence type="ECO:0000313" key="2">
    <source>
        <dbReference type="EMBL" id="QUE50407.1"/>
    </source>
</evidence>
<protein>
    <submittedName>
        <fullName evidence="2">Gfo/Idh/MocA family oxidoreductase</fullName>
    </submittedName>
</protein>
<reference evidence="2" key="1">
    <citation type="submission" date="2021-04" db="EMBL/GenBank/DDBJ databases">
        <title>Luteolibacter sp. 32A isolated from the skin of an Anderson's salamander (Ambystoma andersonii).</title>
        <authorList>
            <person name="Spergser J."/>
            <person name="Busse H.-J."/>
        </authorList>
    </citation>
    <scope>NUCLEOTIDE SEQUENCE</scope>
    <source>
        <strain evidence="2">32A</strain>
    </source>
</reference>
<dbReference type="RefSeq" id="WP_211630547.1">
    <property type="nucleotide sequence ID" value="NZ_CP073100.1"/>
</dbReference>
<evidence type="ECO:0000313" key="3">
    <source>
        <dbReference type="Proteomes" id="UP000676169"/>
    </source>
</evidence>
<name>A0A975G7U6_9BACT</name>
<dbReference type="SUPFAM" id="SSF51735">
    <property type="entry name" value="NAD(P)-binding Rossmann-fold domains"/>
    <property type="match status" value="1"/>
</dbReference>
<dbReference type="Gene3D" id="3.30.360.10">
    <property type="entry name" value="Dihydrodipicolinate Reductase, domain 2"/>
    <property type="match status" value="1"/>
</dbReference>
<dbReference type="AlphaFoldDB" id="A0A975G7U6"/>
<proteinExistence type="predicted"/>
<keyword evidence="3" id="KW-1185">Reference proteome</keyword>
<dbReference type="PANTHER" id="PTHR43818">
    <property type="entry name" value="BCDNA.GH03377"/>
    <property type="match status" value="1"/>
</dbReference>
<dbReference type="GO" id="GO:0000166">
    <property type="term" value="F:nucleotide binding"/>
    <property type="evidence" value="ECO:0007669"/>
    <property type="project" value="InterPro"/>
</dbReference>
<dbReference type="KEGG" id="lamb:KBB96_16250"/>
<dbReference type="Pfam" id="PF01408">
    <property type="entry name" value="GFO_IDH_MocA"/>
    <property type="match status" value="1"/>
</dbReference>
<dbReference type="Proteomes" id="UP000676169">
    <property type="component" value="Chromosome"/>
</dbReference>
<accession>A0A975G7U6</accession>
<dbReference type="PANTHER" id="PTHR43818:SF5">
    <property type="entry name" value="OXIDOREDUCTASE FAMILY PROTEIN"/>
    <property type="match status" value="1"/>
</dbReference>
<gene>
    <name evidence="2" type="ORF">KBB96_16250</name>
</gene>
<dbReference type="SUPFAM" id="SSF55347">
    <property type="entry name" value="Glyceraldehyde-3-phosphate dehydrogenase-like, C-terminal domain"/>
    <property type="match status" value="1"/>
</dbReference>
<organism evidence="2 3">
    <name type="scientific">Luteolibacter ambystomatis</name>
    <dbReference type="NCBI Taxonomy" id="2824561"/>
    <lineage>
        <taxon>Bacteria</taxon>
        <taxon>Pseudomonadati</taxon>
        <taxon>Verrucomicrobiota</taxon>
        <taxon>Verrucomicrobiia</taxon>
        <taxon>Verrucomicrobiales</taxon>
        <taxon>Verrucomicrobiaceae</taxon>
        <taxon>Luteolibacter</taxon>
    </lineage>
</organism>
<dbReference type="Gene3D" id="3.40.50.720">
    <property type="entry name" value="NAD(P)-binding Rossmann-like Domain"/>
    <property type="match status" value="1"/>
</dbReference>
<dbReference type="EMBL" id="CP073100">
    <property type="protein sequence ID" value="QUE50407.1"/>
    <property type="molecule type" value="Genomic_DNA"/>
</dbReference>
<dbReference type="InterPro" id="IPR050463">
    <property type="entry name" value="Gfo/Idh/MocA_oxidrdct_glycsds"/>
</dbReference>
<sequence length="474" mass="51625">MNRRHFLTASAFAGTWCLLSPRARALGANEDLRVAVIGFNSRGKAHIDSLLKAKGARLVALCDADSAVLDKTADELAKKGTVVAKYGDYRKLCESKEVDAVVIATPNHTHTLIAMTAAANGKHVYVEKPVSHNVWEGRQLAEAQAKYKVNIHHGFQRRSETCWEDALEWLKEGQIGRMTLARGFCYKPRPSIGKIGAPAKPPATVDYDLWSGPRELLPVKRTKFHYDWHWQFPYGNGDLGNQGPHQLDVCRWAIGDPALPKAVLSVGGRVGYEDDGDWANTQLVWLDYDPVPVLFEVRGLPKKGVDYKSGSDAFKGESIGNVIECEGGWLAGGHSAGCEVFDKDGKVVKEFKGTKSHMQEWIDAVHSGKQRSIHSAESGHLSAALAHIGNISWRTGADAPMDKIRSAFADPAKEAIDRLAKHLEANGVDPAKTPLKLGAALAVDAKAERFTGPGAEAANALLKGDYRKGFELPL</sequence>
<dbReference type="InterPro" id="IPR000683">
    <property type="entry name" value="Gfo/Idh/MocA-like_OxRdtase_N"/>
</dbReference>
<feature type="domain" description="Gfo/Idh/MocA-like oxidoreductase N-terminal" evidence="1">
    <location>
        <begin position="32"/>
        <end position="154"/>
    </location>
</feature>
<evidence type="ECO:0000259" key="1">
    <source>
        <dbReference type="Pfam" id="PF01408"/>
    </source>
</evidence>